<proteinExistence type="predicted"/>
<accession>A0A2H3CYZ1</accession>
<reference evidence="2" key="1">
    <citation type="journal article" date="2017" name="Nat. Ecol. Evol.">
        <title>Genome expansion and lineage-specific genetic innovations in the forest pathogenic fungi Armillaria.</title>
        <authorList>
            <person name="Sipos G."/>
            <person name="Prasanna A.N."/>
            <person name="Walter M.C."/>
            <person name="O'Connor E."/>
            <person name="Balint B."/>
            <person name="Krizsan K."/>
            <person name="Kiss B."/>
            <person name="Hess J."/>
            <person name="Varga T."/>
            <person name="Slot J."/>
            <person name="Riley R."/>
            <person name="Boka B."/>
            <person name="Rigling D."/>
            <person name="Barry K."/>
            <person name="Lee J."/>
            <person name="Mihaltcheva S."/>
            <person name="LaButti K."/>
            <person name="Lipzen A."/>
            <person name="Waldron R."/>
            <person name="Moloney N.M."/>
            <person name="Sperisen C."/>
            <person name="Kredics L."/>
            <person name="Vagvoelgyi C."/>
            <person name="Patrignani A."/>
            <person name="Fitzpatrick D."/>
            <person name="Nagy I."/>
            <person name="Doyle S."/>
            <person name="Anderson J.B."/>
            <person name="Grigoriev I.V."/>
            <person name="Gueldener U."/>
            <person name="Muensterkoetter M."/>
            <person name="Nagy L.G."/>
        </authorList>
    </citation>
    <scope>NUCLEOTIDE SEQUENCE [LARGE SCALE GENOMIC DNA]</scope>
    <source>
        <strain evidence="2">Ar21-2</strain>
    </source>
</reference>
<gene>
    <name evidence="1" type="ORF">ARMGADRAFT_1039942</name>
</gene>
<dbReference type="Proteomes" id="UP000217790">
    <property type="component" value="Unassembled WGS sequence"/>
</dbReference>
<dbReference type="AlphaFoldDB" id="A0A2H3CYZ1"/>
<dbReference type="EMBL" id="KZ293743">
    <property type="protein sequence ID" value="PBK80516.1"/>
    <property type="molecule type" value="Genomic_DNA"/>
</dbReference>
<sequence>MRPSCHCYVTAHRSNSELIAACLRTTVTTDNEITPLKASSDDREKVQLCCQTVGWQYEETQAGYQSLFTLFSRNKSSLGSPRINTITVETEFTLPELPSPLISLSLALSEATASVSVGTSTVDIPSAAVIAASQQLNVFGQPILVLPPSLPSPITSPPPSMPQNPPVHPQTSDAEWTCHINQIAQGSLFLISVLATAKTGLLASISLDIDVDRLSQQLFEMSESISFVEENIAEPLQGHRGDDWDSSSLRRSSGALTVEWA</sequence>
<dbReference type="OrthoDB" id="10537253at2759"/>
<dbReference type="InParanoid" id="A0A2H3CYZ1"/>
<keyword evidence="2" id="KW-1185">Reference proteome</keyword>
<evidence type="ECO:0000313" key="2">
    <source>
        <dbReference type="Proteomes" id="UP000217790"/>
    </source>
</evidence>
<protein>
    <submittedName>
        <fullName evidence="1">Uncharacterized protein</fullName>
    </submittedName>
</protein>
<name>A0A2H3CYZ1_ARMGA</name>
<organism evidence="1 2">
    <name type="scientific">Armillaria gallica</name>
    <name type="common">Bulbous honey fungus</name>
    <name type="synonym">Armillaria bulbosa</name>
    <dbReference type="NCBI Taxonomy" id="47427"/>
    <lineage>
        <taxon>Eukaryota</taxon>
        <taxon>Fungi</taxon>
        <taxon>Dikarya</taxon>
        <taxon>Basidiomycota</taxon>
        <taxon>Agaricomycotina</taxon>
        <taxon>Agaricomycetes</taxon>
        <taxon>Agaricomycetidae</taxon>
        <taxon>Agaricales</taxon>
        <taxon>Marasmiineae</taxon>
        <taxon>Physalacriaceae</taxon>
        <taxon>Armillaria</taxon>
    </lineage>
</organism>
<evidence type="ECO:0000313" key="1">
    <source>
        <dbReference type="EMBL" id="PBK80516.1"/>
    </source>
</evidence>